<dbReference type="Pfam" id="PF00392">
    <property type="entry name" value="GntR"/>
    <property type="match status" value="1"/>
</dbReference>
<keyword evidence="1" id="KW-0805">Transcription regulation</keyword>
<keyword evidence="6" id="KW-1185">Reference proteome</keyword>
<dbReference type="RefSeq" id="WP_218446533.1">
    <property type="nucleotide sequence ID" value="NZ_JAGSPA010000004.1"/>
</dbReference>
<evidence type="ECO:0000256" key="1">
    <source>
        <dbReference type="ARBA" id="ARBA00023015"/>
    </source>
</evidence>
<evidence type="ECO:0000313" key="6">
    <source>
        <dbReference type="Proteomes" id="UP000722336"/>
    </source>
</evidence>
<dbReference type="CDD" id="cd07377">
    <property type="entry name" value="WHTH_GntR"/>
    <property type="match status" value="1"/>
</dbReference>
<dbReference type="EMBL" id="JAGSPA010000004">
    <property type="protein sequence ID" value="MBV7257699.1"/>
    <property type="molecule type" value="Genomic_DNA"/>
</dbReference>
<dbReference type="PANTHER" id="PTHR38445:SF10">
    <property type="entry name" value="GNTR-FAMILY TRANSCRIPTIONAL REGULATOR"/>
    <property type="match status" value="1"/>
</dbReference>
<evidence type="ECO:0000256" key="2">
    <source>
        <dbReference type="ARBA" id="ARBA00023125"/>
    </source>
</evidence>
<evidence type="ECO:0000256" key="3">
    <source>
        <dbReference type="ARBA" id="ARBA00023163"/>
    </source>
</evidence>
<evidence type="ECO:0000313" key="5">
    <source>
        <dbReference type="EMBL" id="MBV7257699.1"/>
    </source>
</evidence>
<evidence type="ECO:0000259" key="4">
    <source>
        <dbReference type="PROSITE" id="PS50949"/>
    </source>
</evidence>
<keyword evidence="2" id="KW-0238">DNA-binding</keyword>
<dbReference type="PANTHER" id="PTHR38445">
    <property type="entry name" value="HTH-TYPE TRANSCRIPTIONAL REPRESSOR YTRA"/>
    <property type="match status" value="1"/>
</dbReference>
<dbReference type="Proteomes" id="UP000722336">
    <property type="component" value="Unassembled WGS sequence"/>
</dbReference>
<proteinExistence type="predicted"/>
<gene>
    <name evidence="5" type="ORF">KCG44_12975</name>
</gene>
<organism evidence="5 6">
    <name type="scientific">Pacificimonas pallii</name>
    <dbReference type="NCBI Taxonomy" id="2827236"/>
    <lineage>
        <taxon>Bacteria</taxon>
        <taxon>Pseudomonadati</taxon>
        <taxon>Pseudomonadota</taxon>
        <taxon>Alphaproteobacteria</taxon>
        <taxon>Sphingomonadales</taxon>
        <taxon>Sphingosinicellaceae</taxon>
        <taxon>Pacificimonas</taxon>
    </lineage>
</organism>
<keyword evidence="3" id="KW-0804">Transcription</keyword>
<dbReference type="SMART" id="SM00345">
    <property type="entry name" value="HTH_GNTR"/>
    <property type="match status" value="1"/>
</dbReference>
<sequence length="117" mass="13238">MWQDARPIYLQIRDRISASIIDGEFGVGEPLPSVRVLAAKEEVNPLTVSKAYQELQVAGLVQARRGLGLFVTAGARERLVTEQRRIFLKGDWPRIRAHVERLGFDIRDLLESEPEDA</sequence>
<accession>A0ABS6SH28</accession>
<dbReference type="InterPro" id="IPR000524">
    <property type="entry name" value="Tscrpt_reg_HTH_GntR"/>
</dbReference>
<dbReference type="PROSITE" id="PS50949">
    <property type="entry name" value="HTH_GNTR"/>
    <property type="match status" value="1"/>
</dbReference>
<protein>
    <submittedName>
        <fullName evidence="5">GntR family transcriptional regulator</fullName>
    </submittedName>
</protein>
<reference evidence="5 6" key="1">
    <citation type="submission" date="2021-04" db="EMBL/GenBank/DDBJ databases">
        <authorList>
            <person name="Pira H."/>
            <person name="Risdian C."/>
            <person name="Wink J."/>
        </authorList>
    </citation>
    <scope>NUCLEOTIDE SEQUENCE [LARGE SCALE GENOMIC DNA]</scope>
    <source>
        <strain evidence="5 6">WHA3</strain>
    </source>
</reference>
<name>A0ABS6SH28_9SPHN</name>
<feature type="domain" description="HTH gntR-type" evidence="4">
    <location>
        <begin position="6"/>
        <end position="74"/>
    </location>
</feature>
<comment type="caution">
    <text evidence="5">The sequence shown here is derived from an EMBL/GenBank/DDBJ whole genome shotgun (WGS) entry which is preliminary data.</text>
</comment>